<reference evidence="2 3" key="1">
    <citation type="journal article" date="2011" name="Stand. Genomic Sci.">
        <title>Complete genome sequence of the thermophilic sulfur-reducer Desulfurobacterium thermolithotrophum type strain (BSA(T)) from a deep-sea hydrothermal vent.</title>
        <authorList>
            <person name="Goker M."/>
            <person name="Daligault H."/>
            <person name="Mwirichia R."/>
            <person name="Lapidus A."/>
            <person name="Lucas S."/>
            <person name="Deshpande S."/>
            <person name="Pagani I."/>
            <person name="Tapia R."/>
            <person name="Cheng J.F."/>
            <person name="Goodwin L."/>
            <person name="Pitluck S."/>
            <person name="Liolios K."/>
            <person name="Ivanova N."/>
            <person name="Mavromatis K."/>
            <person name="Mikhailova N."/>
            <person name="Pati A."/>
            <person name="Chen A."/>
            <person name="Palaniappan K."/>
            <person name="Han C."/>
            <person name="Land M."/>
            <person name="Hauser L."/>
            <person name="Pan C."/>
            <person name="Brambilla E.M."/>
            <person name="Rohde M."/>
            <person name="Spring S."/>
            <person name="Sikorski J."/>
            <person name="Wirth R."/>
            <person name="Detter J.C."/>
            <person name="Woyke T."/>
            <person name="Bristow J."/>
            <person name="Eisen J.A."/>
            <person name="Markowitz V."/>
            <person name="Hugenholtz P."/>
            <person name="Kyrpides N.C."/>
            <person name="Klenk H.P."/>
        </authorList>
    </citation>
    <scope>NUCLEOTIDE SEQUENCE [LARGE SCALE GENOMIC DNA]</scope>
    <source>
        <strain evidence="3">DSM 11699 / BSA</strain>
    </source>
</reference>
<dbReference type="EMBL" id="CP002543">
    <property type="protein sequence ID" value="ADY72770.1"/>
    <property type="molecule type" value="Genomic_DNA"/>
</dbReference>
<dbReference type="eggNOG" id="ENOG503406V">
    <property type="taxonomic scope" value="Bacteria"/>
</dbReference>
<protein>
    <submittedName>
        <fullName evidence="2">Uncharacterized protein</fullName>
    </submittedName>
</protein>
<dbReference type="STRING" id="868864.Dester_0112"/>
<name>F0S0W6_DESTD</name>
<feature type="transmembrane region" description="Helical" evidence="1">
    <location>
        <begin position="46"/>
        <end position="66"/>
    </location>
</feature>
<keyword evidence="1" id="KW-0472">Membrane</keyword>
<feature type="transmembrane region" description="Helical" evidence="1">
    <location>
        <begin position="12"/>
        <end position="34"/>
    </location>
</feature>
<evidence type="ECO:0000313" key="2">
    <source>
        <dbReference type="EMBL" id="ADY72770.1"/>
    </source>
</evidence>
<dbReference type="HOGENOM" id="CLU_2218876_0_0_0"/>
<accession>F0S0W6</accession>
<dbReference type="AlphaFoldDB" id="F0S0W6"/>
<proteinExistence type="predicted"/>
<evidence type="ECO:0000256" key="1">
    <source>
        <dbReference type="SAM" id="Phobius"/>
    </source>
</evidence>
<keyword evidence="1" id="KW-1133">Transmembrane helix</keyword>
<feature type="transmembrane region" description="Helical" evidence="1">
    <location>
        <begin position="78"/>
        <end position="103"/>
    </location>
</feature>
<evidence type="ECO:0000313" key="3">
    <source>
        <dbReference type="Proteomes" id="UP000007102"/>
    </source>
</evidence>
<keyword evidence="3" id="KW-1185">Reference proteome</keyword>
<dbReference type="KEGG" id="dte:Dester_0112"/>
<dbReference type="InParanoid" id="F0S0W6"/>
<dbReference type="OrthoDB" id="14953at2"/>
<sequence>MRSFNDDLARSLGIGNTIVGFMMMIMFILLPLGIFSEVLDLEHYMGLKTVLSIIFAFITFLFYVNYAKSLKLSPIVQGFGAMISLLMGGILFFVTVDVILKILGLE</sequence>
<keyword evidence="1" id="KW-0812">Transmembrane</keyword>
<dbReference type="Proteomes" id="UP000007102">
    <property type="component" value="Chromosome"/>
</dbReference>
<dbReference type="RefSeq" id="WP_013637730.1">
    <property type="nucleotide sequence ID" value="NC_015185.1"/>
</dbReference>
<organism evidence="2 3">
    <name type="scientific">Desulfurobacterium thermolithotrophum (strain DSM 11699 / BSA)</name>
    <dbReference type="NCBI Taxonomy" id="868864"/>
    <lineage>
        <taxon>Bacteria</taxon>
        <taxon>Pseudomonadati</taxon>
        <taxon>Aquificota</taxon>
        <taxon>Aquificia</taxon>
        <taxon>Desulfurobacteriales</taxon>
        <taxon>Desulfurobacteriaceae</taxon>
        <taxon>Desulfurobacterium</taxon>
    </lineage>
</organism>
<gene>
    <name evidence="2" type="ordered locus">Dester_0112</name>
</gene>
<reference evidence="3" key="2">
    <citation type="submission" date="2011-02" db="EMBL/GenBank/DDBJ databases">
        <title>The complete genome of Desulfurobacterium thermolithotrophum DSM 11699.</title>
        <authorList>
            <consortium name="US DOE Joint Genome Institute (JGI-PGF)"/>
            <person name="Lucas S."/>
            <person name="Copeland A."/>
            <person name="Lapidus A."/>
            <person name="Bruce D."/>
            <person name="Goodwin L."/>
            <person name="Pitluck S."/>
            <person name="Kyrpides N."/>
            <person name="Mavromatis K."/>
            <person name="Pagani I."/>
            <person name="Ivanova N."/>
            <person name="Mikhailova N."/>
            <person name="Daligault H."/>
            <person name="Detter J.C."/>
            <person name="Tapia R."/>
            <person name="Han C."/>
            <person name="Land M."/>
            <person name="Hauser L."/>
            <person name="Markowitz V."/>
            <person name="Cheng J.-F."/>
            <person name="Hugenholtz P."/>
            <person name="Woyke T."/>
            <person name="Wu D."/>
            <person name="Spring S."/>
            <person name="Brambilla E."/>
            <person name="Klenk H.-P."/>
            <person name="Eisen J.A."/>
        </authorList>
    </citation>
    <scope>NUCLEOTIDE SEQUENCE [LARGE SCALE GENOMIC DNA]</scope>
    <source>
        <strain evidence="3">DSM 11699 / BSA</strain>
    </source>
</reference>